<feature type="compositionally biased region" description="Pro residues" evidence="8">
    <location>
        <begin position="671"/>
        <end position="680"/>
    </location>
</feature>
<dbReference type="FunFam" id="3.10.50.10:FF:000001">
    <property type="entry name" value="Chitinase 3-like 1"/>
    <property type="match status" value="1"/>
</dbReference>
<dbReference type="PANTHER" id="PTHR11177:SF317">
    <property type="entry name" value="CHITINASE 12-RELATED"/>
    <property type="match status" value="1"/>
</dbReference>
<name>A0AAE1DT68_9GAST</name>
<feature type="compositionally biased region" description="Polar residues" evidence="8">
    <location>
        <begin position="696"/>
        <end position="735"/>
    </location>
</feature>
<reference evidence="12" key="1">
    <citation type="journal article" date="2023" name="G3 (Bethesda)">
        <title>A reference genome for the long-term kleptoplast-retaining sea slug Elysia crispata morphotype clarki.</title>
        <authorList>
            <person name="Eastman K.E."/>
            <person name="Pendleton A.L."/>
            <person name="Shaikh M.A."/>
            <person name="Suttiyut T."/>
            <person name="Ogas R."/>
            <person name="Tomko P."/>
            <person name="Gavelis G."/>
            <person name="Widhalm J.R."/>
            <person name="Wisecaver J.H."/>
        </authorList>
    </citation>
    <scope>NUCLEOTIDE SEQUENCE</scope>
    <source>
        <strain evidence="12">ECLA1</strain>
    </source>
</reference>
<dbReference type="Pfam" id="PF01607">
    <property type="entry name" value="CBM_14"/>
    <property type="match status" value="2"/>
</dbReference>
<dbReference type="PROSITE" id="PS01095">
    <property type="entry name" value="GH18_1"/>
    <property type="match status" value="1"/>
</dbReference>
<gene>
    <name evidence="12" type="ORF">RRG08_032901</name>
</gene>
<dbReference type="FunFam" id="3.20.20.80:FF:000007">
    <property type="entry name" value="Acidic mammalian chitinase"/>
    <property type="match status" value="1"/>
</dbReference>
<dbReference type="GO" id="GO:0006032">
    <property type="term" value="P:chitin catabolic process"/>
    <property type="evidence" value="ECO:0007669"/>
    <property type="project" value="TreeGrafter"/>
</dbReference>
<feature type="signal peptide" evidence="9">
    <location>
        <begin position="1"/>
        <end position="17"/>
    </location>
</feature>
<feature type="domain" description="GH18" evidence="11">
    <location>
        <begin position="18"/>
        <end position="392"/>
    </location>
</feature>
<evidence type="ECO:0000313" key="13">
    <source>
        <dbReference type="Proteomes" id="UP001283361"/>
    </source>
</evidence>
<evidence type="ECO:0000256" key="8">
    <source>
        <dbReference type="SAM" id="MobiDB-lite"/>
    </source>
</evidence>
<feature type="region of interest" description="Disordered" evidence="8">
    <location>
        <begin position="743"/>
        <end position="762"/>
    </location>
</feature>
<feature type="domain" description="Chitin-binding type-2" evidence="10">
    <location>
        <begin position="809"/>
        <end position="866"/>
    </location>
</feature>
<evidence type="ECO:0000256" key="1">
    <source>
        <dbReference type="ARBA" id="ARBA00009121"/>
    </source>
</evidence>
<dbReference type="PANTHER" id="PTHR11177">
    <property type="entry name" value="CHITINASE"/>
    <property type="match status" value="1"/>
</dbReference>
<dbReference type="GO" id="GO:0005975">
    <property type="term" value="P:carbohydrate metabolic process"/>
    <property type="evidence" value="ECO:0007669"/>
    <property type="project" value="InterPro"/>
</dbReference>
<dbReference type="InterPro" id="IPR017853">
    <property type="entry name" value="GH"/>
</dbReference>
<evidence type="ECO:0000259" key="11">
    <source>
        <dbReference type="PROSITE" id="PS51910"/>
    </source>
</evidence>
<dbReference type="Gene3D" id="3.20.20.80">
    <property type="entry name" value="Glycosidases"/>
    <property type="match status" value="2"/>
</dbReference>
<evidence type="ECO:0000256" key="7">
    <source>
        <dbReference type="RuleBase" id="RU000489"/>
    </source>
</evidence>
<dbReference type="InterPro" id="IPR036508">
    <property type="entry name" value="Chitin-bd_dom_sf"/>
</dbReference>
<dbReference type="GO" id="GO:0005576">
    <property type="term" value="C:extracellular region"/>
    <property type="evidence" value="ECO:0007669"/>
    <property type="project" value="InterPro"/>
</dbReference>
<feature type="compositionally biased region" description="Polar residues" evidence="8">
    <location>
        <begin position="743"/>
        <end position="761"/>
    </location>
</feature>
<dbReference type="SMART" id="SM00494">
    <property type="entry name" value="ChtBD2"/>
    <property type="match status" value="2"/>
</dbReference>
<evidence type="ECO:0000256" key="9">
    <source>
        <dbReference type="SAM" id="SignalP"/>
    </source>
</evidence>
<keyword evidence="5" id="KW-1015">Disulfide bond</keyword>
<keyword evidence="2" id="KW-0147">Chitin-binding</keyword>
<dbReference type="SMART" id="SM00636">
    <property type="entry name" value="Glyco_18"/>
    <property type="match status" value="1"/>
</dbReference>
<dbReference type="PROSITE" id="PS50940">
    <property type="entry name" value="CHIT_BIND_II"/>
    <property type="match status" value="2"/>
</dbReference>
<keyword evidence="3 9" id="KW-0732">Signal</keyword>
<dbReference type="InterPro" id="IPR011583">
    <property type="entry name" value="Chitinase_II/V-like_cat"/>
</dbReference>
<evidence type="ECO:0000256" key="6">
    <source>
        <dbReference type="ARBA" id="ARBA00023295"/>
    </source>
</evidence>
<dbReference type="InterPro" id="IPR029070">
    <property type="entry name" value="Chitinase_insertion_sf"/>
</dbReference>
<keyword evidence="13" id="KW-1185">Reference proteome</keyword>
<proteinExistence type="inferred from homology"/>
<dbReference type="AlphaFoldDB" id="A0AAE1DT68"/>
<evidence type="ECO:0000256" key="3">
    <source>
        <dbReference type="ARBA" id="ARBA00022729"/>
    </source>
</evidence>
<sequence length="870" mass="94908">MLWTAFLILLALGSANSLRSVCYYTNWSQYRSSVGQFYPEDVDASLCTHLIYSFANIVGTDIIPFEWNDDSTPWSKGMYERTMALKTRNPALKIILAVGGYNMASLPFVNIVRNSASRSSFAQSAVAFLRQRNFDGLDVDWEYPAQRGSAAADKRNFVLLMQELRTAFENEARVSGSPRLLLTAAVPAGKNSVDVGYDVPALSRLCDFISLMTYDLHGSWDSTTGINSPLYAHPSEQGDDTYLSLDWVAKYYVSLGAPRDKINIGMATYGRSFTLADTNNNGVGAPAARAGRAGRYTMENGFISYYEICQLIQSGAQVFQEPSQRARYLVQRDLWIGYDDVQTIQEKACYARQNSYGGIMFWALDLDDFKGQTCGQGRYPLIRAAVQEMAKPASAPCFRQANPVNPGPSLLTPQLYQPLTAPQAINQPQTTPPPGQPANPLIRTLPTYGLTPLPPQATLIPNTPTAQTQKPLQPVTLPSQPVQPFQPVTRPNQPGQPLQPLTQTTKPPVSIATLPPITIATLPPVTIATLPSITIATLPPGPASTASSGQGITTPAFTQTTSFDCRGKANDFYADPLSCDYFYICANSITYRVRCALGLKFNTQLKHCDFAYNVKCQGISTVQSTAMTSRKASTITSKLYQPITYPSITQRTNQPATTKQPITPKLYQPIINPPVTPRPYQPATNSPITQKPPNPATTTLPVSSQKPYQPVTNPPSRTTQKIYQPRTNPPAATTQKLYQPLTNPPASATRQPAQPINNIRGSSPKPYVPLTFMPVTLRPGAGTTVKPLQPATQIASLPLPSGQAVNVQGNPCRGIPTGLLPHPTQCGKYLQCGFGMAFSLDCPQHLVFNPSMGMCDHQYNYPGCPRANGK</sequence>
<dbReference type="Proteomes" id="UP001283361">
    <property type="component" value="Unassembled WGS sequence"/>
</dbReference>
<dbReference type="PROSITE" id="PS51910">
    <property type="entry name" value="GH18_2"/>
    <property type="match status" value="1"/>
</dbReference>
<comment type="caution">
    <text evidence="12">The sequence shown here is derived from an EMBL/GenBank/DDBJ whole genome shotgun (WGS) entry which is preliminary data.</text>
</comment>
<evidence type="ECO:0000256" key="2">
    <source>
        <dbReference type="ARBA" id="ARBA00022669"/>
    </source>
</evidence>
<dbReference type="SUPFAM" id="SSF51445">
    <property type="entry name" value="(Trans)glycosidases"/>
    <property type="match status" value="1"/>
</dbReference>
<feature type="region of interest" description="Disordered" evidence="8">
    <location>
        <begin position="666"/>
        <end position="735"/>
    </location>
</feature>
<organism evidence="12 13">
    <name type="scientific">Elysia crispata</name>
    <name type="common">lettuce slug</name>
    <dbReference type="NCBI Taxonomy" id="231223"/>
    <lineage>
        <taxon>Eukaryota</taxon>
        <taxon>Metazoa</taxon>
        <taxon>Spiralia</taxon>
        <taxon>Lophotrochozoa</taxon>
        <taxon>Mollusca</taxon>
        <taxon>Gastropoda</taxon>
        <taxon>Heterobranchia</taxon>
        <taxon>Euthyneura</taxon>
        <taxon>Panpulmonata</taxon>
        <taxon>Sacoglossa</taxon>
        <taxon>Placobranchoidea</taxon>
        <taxon>Plakobranchidae</taxon>
        <taxon>Elysia</taxon>
    </lineage>
</organism>
<keyword evidence="6 7" id="KW-0326">Glycosidase</keyword>
<dbReference type="SUPFAM" id="SSF57625">
    <property type="entry name" value="Invertebrate chitin-binding proteins"/>
    <property type="match status" value="2"/>
</dbReference>
<dbReference type="CDD" id="cd02872">
    <property type="entry name" value="GH18_chitolectin_chitotriosidase"/>
    <property type="match status" value="1"/>
</dbReference>
<evidence type="ECO:0000256" key="5">
    <source>
        <dbReference type="ARBA" id="ARBA00023157"/>
    </source>
</evidence>
<dbReference type="Pfam" id="PF00704">
    <property type="entry name" value="Glyco_hydro_18"/>
    <property type="match status" value="1"/>
</dbReference>
<accession>A0AAE1DT68</accession>
<feature type="domain" description="Chitin-binding type-2" evidence="10">
    <location>
        <begin position="562"/>
        <end position="618"/>
    </location>
</feature>
<protein>
    <recommendedName>
        <fullName evidence="14">Chitinase</fullName>
    </recommendedName>
</protein>
<dbReference type="Gene3D" id="2.170.140.10">
    <property type="entry name" value="Chitin binding domain"/>
    <property type="match status" value="1"/>
</dbReference>
<dbReference type="InterPro" id="IPR001579">
    <property type="entry name" value="Glyco_hydro_18_chit_AS"/>
</dbReference>
<dbReference type="Gene3D" id="3.10.50.10">
    <property type="match status" value="1"/>
</dbReference>
<evidence type="ECO:0000313" key="12">
    <source>
        <dbReference type="EMBL" id="KAK3782146.1"/>
    </source>
</evidence>
<comment type="similarity">
    <text evidence="1">Belongs to the glycosyl hydrolase 18 family. Chitinase class II subfamily.</text>
</comment>
<dbReference type="SUPFAM" id="SSF54556">
    <property type="entry name" value="Chitinase insertion domain"/>
    <property type="match status" value="1"/>
</dbReference>
<dbReference type="InterPro" id="IPR050314">
    <property type="entry name" value="Glycosyl_Hydrlase_18"/>
</dbReference>
<evidence type="ECO:0000256" key="4">
    <source>
        <dbReference type="ARBA" id="ARBA00022801"/>
    </source>
</evidence>
<dbReference type="InterPro" id="IPR001223">
    <property type="entry name" value="Glyco_hydro18_cat"/>
</dbReference>
<feature type="chain" id="PRO_5042149925" description="Chitinase" evidence="9">
    <location>
        <begin position="18"/>
        <end position="870"/>
    </location>
</feature>
<dbReference type="InterPro" id="IPR002557">
    <property type="entry name" value="Chitin-bd_dom"/>
</dbReference>
<dbReference type="GO" id="GO:0008061">
    <property type="term" value="F:chitin binding"/>
    <property type="evidence" value="ECO:0007669"/>
    <property type="project" value="UniProtKB-KW"/>
</dbReference>
<evidence type="ECO:0008006" key="14">
    <source>
        <dbReference type="Google" id="ProtNLM"/>
    </source>
</evidence>
<evidence type="ECO:0000259" key="10">
    <source>
        <dbReference type="PROSITE" id="PS50940"/>
    </source>
</evidence>
<dbReference type="GO" id="GO:0004568">
    <property type="term" value="F:chitinase activity"/>
    <property type="evidence" value="ECO:0007669"/>
    <property type="project" value="TreeGrafter"/>
</dbReference>
<dbReference type="EMBL" id="JAWDGP010002535">
    <property type="protein sequence ID" value="KAK3782146.1"/>
    <property type="molecule type" value="Genomic_DNA"/>
</dbReference>
<keyword evidence="4 7" id="KW-0378">Hydrolase</keyword>